<organism evidence="2 3">
    <name type="scientific">Ilyodon furcidens</name>
    <name type="common">goldbreast splitfin</name>
    <dbReference type="NCBI Taxonomy" id="33524"/>
    <lineage>
        <taxon>Eukaryota</taxon>
        <taxon>Metazoa</taxon>
        <taxon>Chordata</taxon>
        <taxon>Craniata</taxon>
        <taxon>Vertebrata</taxon>
        <taxon>Euteleostomi</taxon>
        <taxon>Actinopterygii</taxon>
        <taxon>Neopterygii</taxon>
        <taxon>Teleostei</taxon>
        <taxon>Neoteleostei</taxon>
        <taxon>Acanthomorphata</taxon>
        <taxon>Ovalentaria</taxon>
        <taxon>Atherinomorphae</taxon>
        <taxon>Cyprinodontiformes</taxon>
        <taxon>Goodeidae</taxon>
        <taxon>Ilyodon</taxon>
    </lineage>
</organism>
<feature type="compositionally biased region" description="Basic and acidic residues" evidence="1">
    <location>
        <begin position="69"/>
        <end position="78"/>
    </location>
</feature>
<dbReference type="Proteomes" id="UP001482620">
    <property type="component" value="Unassembled WGS sequence"/>
</dbReference>
<comment type="caution">
    <text evidence="2">The sequence shown here is derived from an EMBL/GenBank/DDBJ whole genome shotgun (WGS) entry which is preliminary data.</text>
</comment>
<reference evidence="2 3" key="1">
    <citation type="submission" date="2021-06" db="EMBL/GenBank/DDBJ databases">
        <authorList>
            <person name="Palmer J.M."/>
        </authorList>
    </citation>
    <scope>NUCLEOTIDE SEQUENCE [LARGE SCALE GENOMIC DNA]</scope>
    <source>
        <strain evidence="3">if_2019</strain>
        <tissue evidence="2">Muscle</tissue>
    </source>
</reference>
<evidence type="ECO:0000313" key="3">
    <source>
        <dbReference type="Proteomes" id="UP001482620"/>
    </source>
</evidence>
<accession>A0ABV0UC29</accession>
<gene>
    <name evidence="2" type="ORF">ILYODFUR_039100</name>
</gene>
<feature type="compositionally biased region" description="Basic and acidic residues" evidence="1">
    <location>
        <begin position="41"/>
        <end position="53"/>
    </location>
</feature>
<feature type="region of interest" description="Disordered" evidence="1">
    <location>
        <begin position="37"/>
        <end position="78"/>
    </location>
</feature>
<evidence type="ECO:0000313" key="2">
    <source>
        <dbReference type="EMBL" id="MEQ2242740.1"/>
    </source>
</evidence>
<dbReference type="EMBL" id="JAHRIQ010069032">
    <property type="protein sequence ID" value="MEQ2242740.1"/>
    <property type="molecule type" value="Genomic_DNA"/>
</dbReference>
<keyword evidence="3" id="KW-1185">Reference proteome</keyword>
<evidence type="ECO:0000256" key="1">
    <source>
        <dbReference type="SAM" id="MobiDB-lite"/>
    </source>
</evidence>
<name>A0ABV0UC29_9TELE</name>
<sequence length="103" mass="12578">MKTSRERRQYRREEIREWKAAGKSYRLPADIRFQRPFWPPLRKDRQNEKERKQCCNGQRQEGDGEDQDEGGRHWKAEDDGVLIHPQKLSSYNRLLQQLFYKQT</sequence>
<proteinExistence type="predicted"/>
<protein>
    <submittedName>
        <fullName evidence="2">Uncharacterized protein</fullName>
    </submittedName>
</protein>